<organism evidence="2 3">
    <name type="scientific">Gigaspora rosea</name>
    <dbReference type="NCBI Taxonomy" id="44941"/>
    <lineage>
        <taxon>Eukaryota</taxon>
        <taxon>Fungi</taxon>
        <taxon>Fungi incertae sedis</taxon>
        <taxon>Mucoromycota</taxon>
        <taxon>Glomeromycotina</taxon>
        <taxon>Glomeromycetes</taxon>
        <taxon>Diversisporales</taxon>
        <taxon>Gigasporaceae</taxon>
        <taxon>Gigaspora</taxon>
    </lineage>
</organism>
<accession>A0A397W242</accession>
<feature type="compositionally biased region" description="Polar residues" evidence="1">
    <location>
        <begin position="1"/>
        <end position="23"/>
    </location>
</feature>
<name>A0A397W242_9GLOM</name>
<dbReference type="EMBL" id="QKWP01000176">
    <property type="protein sequence ID" value="RIB25406.1"/>
    <property type="molecule type" value="Genomic_DNA"/>
</dbReference>
<dbReference type="Proteomes" id="UP000266673">
    <property type="component" value="Unassembled WGS sequence"/>
</dbReference>
<dbReference type="AlphaFoldDB" id="A0A397W242"/>
<feature type="region of interest" description="Disordered" evidence="1">
    <location>
        <begin position="1"/>
        <end position="52"/>
    </location>
</feature>
<evidence type="ECO:0000256" key="1">
    <source>
        <dbReference type="SAM" id="MobiDB-lite"/>
    </source>
</evidence>
<keyword evidence="3" id="KW-1185">Reference proteome</keyword>
<protein>
    <submittedName>
        <fullName evidence="2">Uncharacterized protein</fullName>
    </submittedName>
</protein>
<reference evidence="2 3" key="1">
    <citation type="submission" date="2018-06" db="EMBL/GenBank/DDBJ databases">
        <title>Comparative genomics reveals the genomic features of Rhizophagus irregularis, R. cerebriforme, R. diaphanum and Gigaspora rosea, and their symbiotic lifestyle signature.</title>
        <authorList>
            <person name="Morin E."/>
            <person name="San Clemente H."/>
            <person name="Chen E.C.H."/>
            <person name="De La Providencia I."/>
            <person name="Hainaut M."/>
            <person name="Kuo A."/>
            <person name="Kohler A."/>
            <person name="Murat C."/>
            <person name="Tang N."/>
            <person name="Roy S."/>
            <person name="Loubradou J."/>
            <person name="Henrissat B."/>
            <person name="Grigoriev I.V."/>
            <person name="Corradi N."/>
            <person name="Roux C."/>
            <person name="Martin F.M."/>
        </authorList>
    </citation>
    <scope>NUCLEOTIDE SEQUENCE [LARGE SCALE GENOMIC DNA]</scope>
    <source>
        <strain evidence="2 3">DAOM 194757</strain>
    </source>
</reference>
<comment type="caution">
    <text evidence="2">The sequence shown here is derived from an EMBL/GenBank/DDBJ whole genome shotgun (WGS) entry which is preliminary data.</text>
</comment>
<gene>
    <name evidence="2" type="ORF">C2G38_2138797</name>
</gene>
<feature type="compositionally biased region" description="Acidic residues" evidence="1">
    <location>
        <begin position="30"/>
        <end position="44"/>
    </location>
</feature>
<proteinExistence type="predicted"/>
<evidence type="ECO:0000313" key="3">
    <source>
        <dbReference type="Proteomes" id="UP000266673"/>
    </source>
</evidence>
<evidence type="ECO:0000313" key="2">
    <source>
        <dbReference type="EMBL" id="RIB25406.1"/>
    </source>
</evidence>
<sequence>MFYTTQGTSSQDLDSTINPSSSTSERDEANIIEDLDTSGQDDLEPPSGHSDLIHLESLNQNHNDNDSYQIVEVSSHQNSNIQDSNEEEMSFGDDIRVFEVEERCQQISKGPVFEKIIKRLNKMISVKEYNQITSAMETQVGFLEFPDLPAFKSLINND</sequence>